<dbReference type="Proteomes" id="UP000660862">
    <property type="component" value="Unassembled WGS sequence"/>
</dbReference>
<dbReference type="EMBL" id="BMER01000001">
    <property type="protein sequence ID" value="GGG87212.1"/>
    <property type="molecule type" value="Genomic_DNA"/>
</dbReference>
<dbReference type="InterPro" id="IPR046517">
    <property type="entry name" value="DUF6695"/>
</dbReference>
<name>A0A917HRA8_9SPHI</name>
<comment type="caution">
    <text evidence="3">The sequence shown here is derived from an EMBL/GenBank/DDBJ whole genome shotgun (WGS) entry which is preliminary data.</text>
</comment>
<protein>
    <submittedName>
        <fullName evidence="3">Uncharacterized protein</fullName>
    </submittedName>
</protein>
<sequence>MEEYRDLALVIAWPDQTARGDEQWMAILKRVGIVKNLNFRVGHAAIVLVNQRTGLLAYYDFGRYVTPRGYGRARSAASDPRLVLATRAKVDNKGHIDNLHAILTELHQKESATHGGGRLFFSIADGLSFGKATQFAQGLVDQGPIPYGAVAGGNNSCSRFVAQVLLAGWETESPIKRRVKFPESLKPSPMSNVVNASPDNIVHCYHEGILESEQMTRWHSLRFQVDLLLHNLSTSKAKNLPCDNEPGNMAEPKRPASIPVHAHWLGGIGEGAWFALEPGTETGTLLVVKYGVDGQADYQVSCQTDGGIDPSLPYQFTYDCHYQRHVITQCEQQFLLKTCERSESYIRTA</sequence>
<dbReference type="AlphaFoldDB" id="A0A917HRA8"/>
<keyword evidence="4" id="KW-1185">Reference proteome</keyword>
<reference evidence="3" key="2">
    <citation type="submission" date="2020-09" db="EMBL/GenBank/DDBJ databases">
        <authorList>
            <person name="Sun Q."/>
            <person name="Zhou Y."/>
        </authorList>
    </citation>
    <scope>NUCLEOTIDE SEQUENCE</scope>
    <source>
        <strain evidence="3">CGMCC 1.12195</strain>
    </source>
</reference>
<organism evidence="3 4">
    <name type="scientific">Parapedobacter pyrenivorans</name>
    <dbReference type="NCBI Taxonomy" id="1305674"/>
    <lineage>
        <taxon>Bacteria</taxon>
        <taxon>Pseudomonadati</taxon>
        <taxon>Bacteroidota</taxon>
        <taxon>Sphingobacteriia</taxon>
        <taxon>Sphingobacteriales</taxon>
        <taxon>Sphingobacteriaceae</taxon>
        <taxon>Parapedobacter</taxon>
    </lineage>
</organism>
<evidence type="ECO:0000313" key="3">
    <source>
        <dbReference type="EMBL" id="GGG87212.1"/>
    </source>
</evidence>
<proteinExistence type="predicted"/>
<feature type="domain" description="Type VI secretion system effector TseH-like" evidence="2">
    <location>
        <begin position="8"/>
        <end position="171"/>
    </location>
</feature>
<evidence type="ECO:0000259" key="1">
    <source>
        <dbReference type="Pfam" id="PF20405"/>
    </source>
</evidence>
<evidence type="ECO:0000259" key="2">
    <source>
        <dbReference type="Pfam" id="PF25218"/>
    </source>
</evidence>
<evidence type="ECO:0000313" key="4">
    <source>
        <dbReference type="Proteomes" id="UP000660862"/>
    </source>
</evidence>
<gene>
    <name evidence="3" type="ORF">GCM10007415_21130</name>
</gene>
<accession>A0A917HRA8</accession>
<reference evidence="3" key="1">
    <citation type="journal article" date="2014" name="Int. J. Syst. Evol. Microbiol.">
        <title>Complete genome sequence of Corynebacterium casei LMG S-19264T (=DSM 44701T), isolated from a smear-ripened cheese.</title>
        <authorList>
            <consortium name="US DOE Joint Genome Institute (JGI-PGF)"/>
            <person name="Walter F."/>
            <person name="Albersmeier A."/>
            <person name="Kalinowski J."/>
            <person name="Ruckert C."/>
        </authorList>
    </citation>
    <scope>NUCLEOTIDE SEQUENCE</scope>
    <source>
        <strain evidence="3">CGMCC 1.12195</strain>
    </source>
</reference>
<dbReference type="Pfam" id="PF20405">
    <property type="entry name" value="DUF6695"/>
    <property type="match status" value="1"/>
</dbReference>
<dbReference type="InterPro" id="IPR057382">
    <property type="entry name" value="TseH"/>
</dbReference>
<dbReference type="RefSeq" id="WP_188505830.1">
    <property type="nucleotide sequence ID" value="NZ_BMER01000001.1"/>
</dbReference>
<feature type="domain" description="DUF6695" evidence="1">
    <location>
        <begin position="262"/>
        <end position="337"/>
    </location>
</feature>
<dbReference type="Pfam" id="PF25218">
    <property type="entry name" value="TseH"/>
    <property type="match status" value="1"/>
</dbReference>